<dbReference type="EMBL" id="BPLQ01012576">
    <property type="protein sequence ID" value="GIY66286.1"/>
    <property type="molecule type" value="Genomic_DNA"/>
</dbReference>
<reference evidence="1 2" key="1">
    <citation type="submission" date="2021-06" db="EMBL/GenBank/DDBJ databases">
        <title>Caerostris darwini draft genome.</title>
        <authorList>
            <person name="Kono N."/>
            <person name="Arakawa K."/>
        </authorList>
    </citation>
    <scope>NUCLEOTIDE SEQUENCE [LARGE SCALE GENOMIC DNA]</scope>
</reference>
<evidence type="ECO:0000313" key="2">
    <source>
        <dbReference type="Proteomes" id="UP001054837"/>
    </source>
</evidence>
<dbReference type="Proteomes" id="UP001054837">
    <property type="component" value="Unassembled WGS sequence"/>
</dbReference>
<accession>A0AAV4V8M5</accession>
<evidence type="ECO:0008006" key="3">
    <source>
        <dbReference type="Google" id="ProtNLM"/>
    </source>
</evidence>
<name>A0AAV4V8M5_9ARAC</name>
<protein>
    <recommendedName>
        <fullName evidence="3">Ribosomal protein S12</fullName>
    </recommendedName>
</protein>
<comment type="caution">
    <text evidence="1">The sequence shown here is derived from an EMBL/GenBank/DDBJ whole genome shotgun (WGS) entry which is preliminary data.</text>
</comment>
<sequence>MEYICWKDLPHNKKKKAIRKGIKKQIRKRTKTVQQEQTQHAITKVNKSRYPKQAEKSPRKSFHTSSFHSRLILLHTQGDPQRVCPVHYMGEISCQPFGRGVMRSQTLIGSWAAQKLS</sequence>
<evidence type="ECO:0000313" key="1">
    <source>
        <dbReference type="EMBL" id="GIY66286.1"/>
    </source>
</evidence>
<proteinExistence type="predicted"/>
<organism evidence="1 2">
    <name type="scientific">Caerostris darwini</name>
    <dbReference type="NCBI Taxonomy" id="1538125"/>
    <lineage>
        <taxon>Eukaryota</taxon>
        <taxon>Metazoa</taxon>
        <taxon>Ecdysozoa</taxon>
        <taxon>Arthropoda</taxon>
        <taxon>Chelicerata</taxon>
        <taxon>Arachnida</taxon>
        <taxon>Araneae</taxon>
        <taxon>Araneomorphae</taxon>
        <taxon>Entelegynae</taxon>
        <taxon>Araneoidea</taxon>
        <taxon>Araneidae</taxon>
        <taxon>Caerostris</taxon>
    </lineage>
</organism>
<gene>
    <name evidence="1" type="ORF">CDAR_398871</name>
</gene>
<keyword evidence="2" id="KW-1185">Reference proteome</keyword>
<dbReference type="AlphaFoldDB" id="A0AAV4V8M5"/>